<gene>
    <name evidence="1" type="ORF">FK004_05140</name>
</gene>
<dbReference type="SUPFAM" id="SSF51735">
    <property type="entry name" value="NAD(P)-binding Rossmann-fold domains"/>
    <property type="match status" value="1"/>
</dbReference>
<name>A0A2S1LLV2_9FLAO</name>
<dbReference type="GO" id="GO:0005737">
    <property type="term" value="C:cytoplasm"/>
    <property type="evidence" value="ECO:0007669"/>
    <property type="project" value="TreeGrafter"/>
</dbReference>
<dbReference type="AlphaFoldDB" id="A0A2S1LLV2"/>
<dbReference type="PANTHER" id="PTHR48079:SF6">
    <property type="entry name" value="NAD(P)-BINDING DOMAIN-CONTAINING PROTEIN-RELATED"/>
    <property type="match status" value="1"/>
</dbReference>
<dbReference type="Gene3D" id="3.40.50.720">
    <property type="entry name" value="NAD(P)-binding Rossmann-like Domain"/>
    <property type="match status" value="1"/>
</dbReference>
<dbReference type="CDD" id="cd05266">
    <property type="entry name" value="SDR_a4"/>
    <property type="match status" value="1"/>
</dbReference>
<dbReference type="OrthoDB" id="751203at2"/>
<evidence type="ECO:0000313" key="1">
    <source>
        <dbReference type="EMBL" id="AWG24661.1"/>
    </source>
</evidence>
<protein>
    <submittedName>
        <fullName evidence="1">NAD(P)-dependent oxidoreductase</fullName>
    </submittedName>
</protein>
<dbReference type="InterPro" id="IPR036291">
    <property type="entry name" value="NAD(P)-bd_dom_sf"/>
</dbReference>
<dbReference type="InterPro" id="IPR051783">
    <property type="entry name" value="NAD(P)-dependent_oxidoreduct"/>
</dbReference>
<evidence type="ECO:0000313" key="2">
    <source>
        <dbReference type="Proteomes" id="UP000244677"/>
    </source>
</evidence>
<reference evidence="1 2" key="1">
    <citation type="submission" date="2017-04" db="EMBL/GenBank/DDBJ databases">
        <title>Complete genome sequence of Flavobacterium kingsejong AJ004.</title>
        <authorList>
            <person name="Lee P.C."/>
        </authorList>
    </citation>
    <scope>NUCLEOTIDE SEQUENCE [LARGE SCALE GENOMIC DNA]</scope>
    <source>
        <strain evidence="1 2">AJ004</strain>
    </source>
</reference>
<organism evidence="1 2">
    <name type="scientific">Flavobacterium kingsejongi</name>
    <dbReference type="NCBI Taxonomy" id="1678728"/>
    <lineage>
        <taxon>Bacteria</taxon>
        <taxon>Pseudomonadati</taxon>
        <taxon>Bacteroidota</taxon>
        <taxon>Flavobacteriia</taxon>
        <taxon>Flavobacteriales</taxon>
        <taxon>Flavobacteriaceae</taxon>
        <taxon>Flavobacterium</taxon>
    </lineage>
</organism>
<dbReference type="RefSeq" id="WP_108736295.1">
    <property type="nucleotide sequence ID" value="NZ_CP020919.1"/>
</dbReference>
<dbReference type="PANTHER" id="PTHR48079">
    <property type="entry name" value="PROTEIN YEEZ"/>
    <property type="match status" value="1"/>
</dbReference>
<proteinExistence type="predicted"/>
<dbReference type="Proteomes" id="UP000244677">
    <property type="component" value="Chromosome"/>
</dbReference>
<sequence>MKTIAILGCGWLGFPLAQQLITQGYRIKGSTTTPAKLPILEAAGIIPFQITLGADGNEGAITAFLEGVETLLIDIPPKLRGAVKENFVPKIAHLIPEIKSASITNVIFISSTSVYADDNTTVTVTTLAQPETDSGIQLLEAEKLLQNDPGFNTTVVRFAGLIGEDRHPVKFLSGKTGIKDPDAPINLIHQDDCIGILQQIIAKESWNTTFNAAAPHHPSRKEYYTQKAKELQLPLPEFENDVPSKGKTIDSQKVISELGYTFQQRL</sequence>
<dbReference type="KEGG" id="fki:FK004_05140"/>
<keyword evidence="2" id="KW-1185">Reference proteome</keyword>
<dbReference type="EMBL" id="CP020919">
    <property type="protein sequence ID" value="AWG24661.1"/>
    <property type="molecule type" value="Genomic_DNA"/>
</dbReference>
<dbReference type="GO" id="GO:0004029">
    <property type="term" value="F:aldehyde dehydrogenase (NAD+) activity"/>
    <property type="evidence" value="ECO:0007669"/>
    <property type="project" value="TreeGrafter"/>
</dbReference>
<accession>A0A2S1LLV2</accession>